<dbReference type="Pfam" id="PF07009">
    <property type="entry name" value="NusG_II"/>
    <property type="match status" value="1"/>
</dbReference>
<gene>
    <name evidence="2" type="ordered locus">Ccel_1114</name>
</gene>
<organism evidence="2 3">
    <name type="scientific">Ruminiclostridium cellulolyticum (strain ATCC 35319 / DSM 5812 / JCM 6584 / H10)</name>
    <name type="common">Clostridium cellulolyticum</name>
    <dbReference type="NCBI Taxonomy" id="394503"/>
    <lineage>
        <taxon>Bacteria</taxon>
        <taxon>Bacillati</taxon>
        <taxon>Bacillota</taxon>
        <taxon>Clostridia</taxon>
        <taxon>Eubacteriales</taxon>
        <taxon>Oscillospiraceae</taxon>
        <taxon>Ruminiclostridium</taxon>
    </lineage>
</organism>
<dbReference type="OrthoDB" id="47603at2"/>
<dbReference type="CDD" id="cd09846">
    <property type="entry name" value="DUF1312"/>
    <property type="match status" value="1"/>
</dbReference>
<evidence type="ECO:0000256" key="1">
    <source>
        <dbReference type="SAM" id="Phobius"/>
    </source>
</evidence>
<dbReference type="AlphaFoldDB" id="B8HZX2"/>
<dbReference type="KEGG" id="cce:Ccel_1114"/>
<dbReference type="RefSeq" id="WP_015924628.1">
    <property type="nucleotide sequence ID" value="NC_011898.1"/>
</dbReference>
<dbReference type="EMBL" id="CP001348">
    <property type="protein sequence ID" value="ACL75472.1"/>
    <property type="molecule type" value="Genomic_DNA"/>
</dbReference>
<dbReference type="Proteomes" id="UP000001349">
    <property type="component" value="Chromosome"/>
</dbReference>
<keyword evidence="1" id="KW-1133">Transmembrane helix</keyword>
<keyword evidence="1" id="KW-0812">Transmembrane</keyword>
<evidence type="ECO:0000313" key="3">
    <source>
        <dbReference type="Proteomes" id="UP000001349"/>
    </source>
</evidence>
<dbReference type="HOGENOM" id="CLU_130936_1_2_9"/>
<dbReference type="eggNOG" id="COG5341">
    <property type="taxonomic scope" value="Bacteria"/>
</dbReference>
<proteinExistence type="predicted"/>
<dbReference type="InterPro" id="IPR038690">
    <property type="entry name" value="NusG_2_sf"/>
</dbReference>
<keyword evidence="1" id="KW-0472">Membrane</keyword>
<dbReference type="STRING" id="394503.Ccel_1114"/>
<name>B8HZX2_RUMCH</name>
<feature type="transmembrane region" description="Helical" evidence="1">
    <location>
        <begin position="9"/>
        <end position="26"/>
    </location>
</feature>
<evidence type="ECO:0000313" key="2">
    <source>
        <dbReference type="EMBL" id="ACL75472.1"/>
    </source>
</evidence>
<reference evidence="2 3" key="1">
    <citation type="submission" date="2009-01" db="EMBL/GenBank/DDBJ databases">
        <title>Complete sequence of Clostridium cellulolyticum H10.</title>
        <authorList>
            <consortium name="US DOE Joint Genome Institute"/>
            <person name="Lucas S."/>
            <person name="Copeland A."/>
            <person name="Lapidus A."/>
            <person name="Glavina del Rio T."/>
            <person name="Dalin E."/>
            <person name="Tice H."/>
            <person name="Bruce D."/>
            <person name="Goodwin L."/>
            <person name="Pitluck S."/>
            <person name="Chertkov O."/>
            <person name="Saunders E."/>
            <person name="Brettin T."/>
            <person name="Detter J.C."/>
            <person name="Han C."/>
            <person name="Larimer F."/>
            <person name="Land M."/>
            <person name="Hauser L."/>
            <person name="Kyrpides N."/>
            <person name="Ivanova N."/>
            <person name="Zhou J."/>
            <person name="Richardson P."/>
        </authorList>
    </citation>
    <scope>NUCLEOTIDE SEQUENCE [LARGE SCALE GENOMIC DNA]</scope>
    <source>
        <strain evidence="3">ATCC 35319 / DSM 5812 / JCM 6584 / H10</strain>
    </source>
</reference>
<protein>
    <submittedName>
        <fullName evidence="2">Uncharacterized protein</fullName>
    </submittedName>
</protein>
<accession>B8HZX2</accession>
<keyword evidence="3" id="KW-1185">Reference proteome</keyword>
<sequence length="130" mass="14752" precursor="true">MNFAKKSDILIILIILLSGGALWTVYNSFFSSKPAKAEIYYKSELVQTVVLEKGKDKTFSIPQREHVIFRLAPDGRIRFEDSDCPDKVCIKTGWLDKVGQTSACLPNEVFLKIVPQNNNRSENDIDMIVK</sequence>
<dbReference type="Gene3D" id="2.60.320.10">
    <property type="entry name" value="N-utilization substance G protein NusG, insert domain"/>
    <property type="match status" value="1"/>
</dbReference>